<dbReference type="GO" id="GO:0016491">
    <property type="term" value="F:oxidoreductase activity"/>
    <property type="evidence" value="ECO:0007669"/>
    <property type="project" value="UniProtKB-KW"/>
</dbReference>
<dbReference type="PANTHER" id="PTHR43656:SF2">
    <property type="entry name" value="BINDING OXIDOREDUCTASE, PUTATIVE (AFU_ORTHOLOGUE AFUA_2G08260)-RELATED"/>
    <property type="match status" value="1"/>
</dbReference>
<dbReference type="Pfam" id="PF00724">
    <property type="entry name" value="Oxidored_FMN"/>
    <property type="match status" value="1"/>
</dbReference>
<sequence>MKSLFNPTTLAGMPLKNRLIRSAMYDGLADERGHITDALVQTYENLAKGGVGAIITGLAYVSDREHPMPGQMGIYDDSFIDEYQQLTETVHRHDAKIILQIAYMGSQTSPAPGKVMWGPSAVEDLFYKTTPQEMSVEDIRLAQTAFADAALRAKEAGFDGVQLHGAHGYLLSKFLTPYYNRRTDGYGGGIESRARMVLETYQAIREKVGPAFPILIKINCDDFMDKGMTFSESRYVCNRLAELGIDAIEISGGSGSSRPSEGAVRTVTAEQESYFRTYASQVAQEIDVPVILVGGNRNVAALTDLLNQTAIEYIALCRPLIRENDLVNRWQNGDASSAKCISCNKCFGRGGIVCVFHRKETGLA</sequence>
<name>A0A845L767_9FIRM</name>
<comment type="caution">
    <text evidence="4">The sequence shown here is derived from an EMBL/GenBank/DDBJ whole genome shotgun (WGS) entry which is preliminary data.</text>
</comment>
<evidence type="ECO:0000313" key="5">
    <source>
        <dbReference type="Proteomes" id="UP000463470"/>
    </source>
</evidence>
<dbReference type="InterPro" id="IPR013785">
    <property type="entry name" value="Aldolase_TIM"/>
</dbReference>
<evidence type="ECO:0000256" key="1">
    <source>
        <dbReference type="ARBA" id="ARBA00022630"/>
    </source>
</evidence>
<dbReference type="Gene3D" id="3.20.20.70">
    <property type="entry name" value="Aldolase class I"/>
    <property type="match status" value="1"/>
</dbReference>
<keyword evidence="2" id="KW-0560">Oxidoreductase</keyword>
<protein>
    <submittedName>
        <fullName evidence="4">NADH:flavin oxidoreductase</fullName>
    </submittedName>
</protein>
<gene>
    <name evidence="4" type="ORF">GTO91_07650</name>
</gene>
<dbReference type="PANTHER" id="PTHR43656">
    <property type="entry name" value="BINDING OXIDOREDUCTASE, PUTATIVE (AFU_ORTHOLOGUE AFUA_2G08260)-RELATED"/>
    <property type="match status" value="1"/>
</dbReference>
<dbReference type="InterPro" id="IPR001155">
    <property type="entry name" value="OxRdtase_FMN_N"/>
</dbReference>
<proteinExistence type="predicted"/>
<accession>A0A845L767</accession>
<reference evidence="4 5" key="1">
    <citation type="submission" date="2020-01" db="EMBL/GenBank/DDBJ databases">
        <title>Whole-genome sequence of Heliobacterium undosum DSM 13378.</title>
        <authorList>
            <person name="Kyndt J.A."/>
            <person name="Meyer T.E."/>
        </authorList>
    </citation>
    <scope>NUCLEOTIDE SEQUENCE [LARGE SCALE GENOMIC DNA]</scope>
    <source>
        <strain evidence="4 5">DSM 13378</strain>
    </source>
</reference>
<dbReference type="OrthoDB" id="9772736at2"/>
<evidence type="ECO:0000256" key="2">
    <source>
        <dbReference type="ARBA" id="ARBA00023002"/>
    </source>
</evidence>
<dbReference type="GO" id="GO:0010181">
    <property type="term" value="F:FMN binding"/>
    <property type="evidence" value="ECO:0007669"/>
    <property type="project" value="InterPro"/>
</dbReference>
<evidence type="ECO:0000259" key="3">
    <source>
        <dbReference type="Pfam" id="PF00724"/>
    </source>
</evidence>
<dbReference type="CDD" id="cd02803">
    <property type="entry name" value="OYE_like_FMN_family"/>
    <property type="match status" value="1"/>
</dbReference>
<dbReference type="Proteomes" id="UP000463470">
    <property type="component" value="Unassembled WGS sequence"/>
</dbReference>
<dbReference type="InterPro" id="IPR051799">
    <property type="entry name" value="NADH_flavin_oxidoreductase"/>
</dbReference>
<dbReference type="EMBL" id="WXEY01000006">
    <property type="protein sequence ID" value="MZP29578.1"/>
    <property type="molecule type" value="Genomic_DNA"/>
</dbReference>
<dbReference type="AlphaFoldDB" id="A0A845L767"/>
<keyword evidence="1" id="KW-0285">Flavoprotein</keyword>
<organism evidence="4 5">
    <name type="scientific">Heliomicrobium undosum</name>
    <dbReference type="NCBI Taxonomy" id="121734"/>
    <lineage>
        <taxon>Bacteria</taxon>
        <taxon>Bacillati</taxon>
        <taxon>Bacillota</taxon>
        <taxon>Clostridia</taxon>
        <taxon>Eubacteriales</taxon>
        <taxon>Heliobacteriaceae</taxon>
        <taxon>Heliomicrobium</taxon>
    </lineage>
</organism>
<keyword evidence="5" id="KW-1185">Reference proteome</keyword>
<feature type="domain" description="NADH:flavin oxidoreductase/NADH oxidase N-terminal" evidence="3">
    <location>
        <begin position="3"/>
        <end position="333"/>
    </location>
</feature>
<dbReference type="SUPFAM" id="SSF51395">
    <property type="entry name" value="FMN-linked oxidoreductases"/>
    <property type="match status" value="1"/>
</dbReference>
<evidence type="ECO:0000313" key="4">
    <source>
        <dbReference type="EMBL" id="MZP29578.1"/>
    </source>
</evidence>
<dbReference type="RefSeq" id="WP_161257296.1">
    <property type="nucleotide sequence ID" value="NZ_WXEY01000006.1"/>
</dbReference>